<evidence type="ECO:0000313" key="3">
    <source>
        <dbReference type="Proteomes" id="UP000265040"/>
    </source>
</evidence>
<dbReference type="InterPro" id="IPR005135">
    <property type="entry name" value="Endo/exonuclease/phosphatase"/>
</dbReference>
<keyword evidence="3" id="KW-1185">Reference proteome</keyword>
<reference evidence="2" key="1">
    <citation type="submission" date="2021-04" db="EMBL/GenBank/DDBJ databases">
        <authorList>
            <consortium name="Wellcome Sanger Institute Data Sharing"/>
        </authorList>
    </citation>
    <scope>NUCLEOTIDE SEQUENCE [LARGE SCALE GENOMIC DNA]</scope>
</reference>
<dbReference type="PANTHER" id="PTHR33332">
    <property type="entry name" value="REVERSE TRANSCRIPTASE DOMAIN-CONTAINING PROTEIN"/>
    <property type="match status" value="1"/>
</dbReference>
<dbReference type="SUPFAM" id="SSF56219">
    <property type="entry name" value="DNase I-like"/>
    <property type="match status" value="1"/>
</dbReference>
<reference evidence="2" key="3">
    <citation type="submission" date="2025-09" db="UniProtKB">
        <authorList>
            <consortium name="Ensembl"/>
        </authorList>
    </citation>
    <scope>IDENTIFICATION</scope>
</reference>
<name>A0A7N6BA60_ANATE</name>
<evidence type="ECO:0000313" key="2">
    <source>
        <dbReference type="Ensembl" id="ENSATEP00000059900.2"/>
    </source>
</evidence>
<dbReference type="InterPro" id="IPR043502">
    <property type="entry name" value="DNA/RNA_pol_sf"/>
</dbReference>
<dbReference type="PROSITE" id="PS50878">
    <property type="entry name" value="RT_POL"/>
    <property type="match status" value="1"/>
</dbReference>
<sequence length="1004" mass="113624">MASGTAIFLMSSPRVPKLFISKTNTRGVIHKNLIKIKTTPLLEQNNKKTIKCGLLNIRSLSSKSLLVNDLIIDHQIDLFCLTETWLQQDEYVSLNESTPSSHVNYHVPRSAGRGGGVAAIFHSSLLINPRPKHSFNSFESLTLSLSDPNWKNQKPVLFVIVYRPPVPYYEFLTEFSEFLSDLVLSADKVIIVGDFNIHVDVDDNCLNSAFNSLLDSIGFTQNVNKPTHCFNHTLDLILTYGVEVDQLIVFPQNPLLSDHFLITFEFTVQDFTKPTDKIHYSRCLCENAVDKFKELIPSFISEPCTNTEEGSYFNVTPAQVDYLVNSTGASLGTILDTVAPLKKKLVSQRKLVPWYNSQIRSLKQKSRKLERRWCSTNLDEYCLAWKDSLIIYKKALRKARTSYYSSLIEANKNNPRFLFSTVARLTKSHSSVDPSIPSTLSSNDFMNFFTNKIITIREKIDQIIPAYSMDCTTTLDPRSYLDCFLPVDHSELISVINSSKPSTCLLDPIPTRLLKDVLPLISASILDQINLSLQIGYVPQAFKVAVVKPLLKKPTLDSGVLANYRPISNLPFISKILEKIVSKQLYEHLRSNNLYEDFQSGFRVHHSTETALVKVTNDLLLASDNGLLSILVMLDLSAAFDTIDHNILLHRLEHVIGIKGTALEWFKSYLSDRFQFVHVNDESSMHSKVSYGVPQGSVLGPILFTLYMSPLGNIIRKHSINFHCYADDTQLYLSMNPGETNQLVKLQECLKDIKTWMSSNFLLLNPDKTEVILFGPKNLRDTMSKHILTIDDLVLASSNTVRNLGVIFDQDISFTSYIKEISRTAFFHLRNIAKIRSILSQSEAEKLVHAFVTSRLDYCNSLLMGCPNNSLKSLQLIQNAAARVLTGISKRDHISPTLTSLHWLPVKSRIEFKILLLTYKSLNNQAPSYLKELIVPYLPSRTLRSQTAGLLVVPRVSKCRMGGRAFSYQAPLLWNQLPVQVREADTVSTFKTRLKTFLFYKAYS</sequence>
<dbReference type="Pfam" id="PF03372">
    <property type="entry name" value="Exo_endo_phos"/>
    <property type="match status" value="1"/>
</dbReference>
<feature type="domain" description="Reverse transcriptase" evidence="1">
    <location>
        <begin position="531"/>
        <end position="808"/>
    </location>
</feature>
<dbReference type="Ensembl" id="ENSATET00000037953.2">
    <property type="protein sequence ID" value="ENSATEP00000059900.2"/>
    <property type="gene ID" value="ENSATEG00000027461.2"/>
</dbReference>
<evidence type="ECO:0000259" key="1">
    <source>
        <dbReference type="PROSITE" id="PS50878"/>
    </source>
</evidence>
<proteinExistence type="predicted"/>
<dbReference type="Proteomes" id="UP000265040">
    <property type="component" value="Chromosome 21"/>
</dbReference>
<dbReference type="Gene3D" id="3.60.10.10">
    <property type="entry name" value="Endonuclease/exonuclease/phosphatase"/>
    <property type="match status" value="1"/>
</dbReference>
<protein>
    <recommendedName>
        <fullName evidence="1">Reverse transcriptase domain-containing protein</fullName>
    </recommendedName>
</protein>
<accession>A0A7N6BA60</accession>
<dbReference type="CDD" id="cd01650">
    <property type="entry name" value="RT_nLTR_like"/>
    <property type="match status" value="1"/>
</dbReference>
<dbReference type="Pfam" id="PF00078">
    <property type="entry name" value="RVT_1"/>
    <property type="match status" value="1"/>
</dbReference>
<dbReference type="GO" id="GO:0003824">
    <property type="term" value="F:catalytic activity"/>
    <property type="evidence" value="ECO:0007669"/>
    <property type="project" value="InterPro"/>
</dbReference>
<reference evidence="2" key="2">
    <citation type="submission" date="2025-08" db="UniProtKB">
        <authorList>
            <consortium name="Ensembl"/>
        </authorList>
    </citation>
    <scope>IDENTIFICATION</scope>
</reference>
<dbReference type="GeneTree" id="ENSGT00980000198573"/>
<dbReference type="InterPro" id="IPR036691">
    <property type="entry name" value="Endo/exonu/phosph_ase_sf"/>
</dbReference>
<dbReference type="AlphaFoldDB" id="A0A7N6BA60"/>
<dbReference type="InterPro" id="IPR000477">
    <property type="entry name" value="RT_dom"/>
</dbReference>
<organism evidence="2 3">
    <name type="scientific">Anabas testudineus</name>
    <name type="common">Climbing perch</name>
    <name type="synonym">Anthias testudineus</name>
    <dbReference type="NCBI Taxonomy" id="64144"/>
    <lineage>
        <taxon>Eukaryota</taxon>
        <taxon>Metazoa</taxon>
        <taxon>Chordata</taxon>
        <taxon>Craniata</taxon>
        <taxon>Vertebrata</taxon>
        <taxon>Euteleostomi</taxon>
        <taxon>Actinopterygii</taxon>
        <taxon>Neopterygii</taxon>
        <taxon>Teleostei</taxon>
        <taxon>Neoteleostei</taxon>
        <taxon>Acanthomorphata</taxon>
        <taxon>Anabantaria</taxon>
        <taxon>Anabantiformes</taxon>
        <taxon>Anabantoidei</taxon>
        <taxon>Anabantidae</taxon>
        <taxon>Anabas</taxon>
    </lineage>
</organism>
<dbReference type="SUPFAM" id="SSF56672">
    <property type="entry name" value="DNA/RNA polymerases"/>
    <property type="match status" value="1"/>
</dbReference>
<dbReference type="InParanoid" id="A0A7N6BA60"/>